<reference evidence="3" key="1">
    <citation type="submission" date="2021-01" db="EMBL/GenBank/DDBJ databases">
        <title>Fulvivirga kasyanovii gen. nov., sp nov., a novel member of the phylum Bacteroidetes isolated from seawater in a mussel farm.</title>
        <authorList>
            <person name="Zhao L.-H."/>
            <person name="Wang Z.-J."/>
        </authorList>
    </citation>
    <scope>NUCLEOTIDE SEQUENCE</scope>
    <source>
        <strain evidence="3">29W222</strain>
    </source>
</reference>
<evidence type="ECO:0000256" key="1">
    <source>
        <dbReference type="HAMAP-Rule" id="MF_00226"/>
    </source>
</evidence>
<dbReference type="InterPro" id="IPR008136">
    <property type="entry name" value="CinA_C"/>
</dbReference>
<feature type="domain" description="MoaB/Mog" evidence="2">
    <location>
        <begin position="7"/>
        <end position="174"/>
    </location>
</feature>
<sequence>MSKSKAEILTIGDEILYGQLLDTNSQWMSAELDKVGIKTIRKTTVSDSREDILTALKEAEARADIVLITGGLGPTNDDLTKPCLAEHFSCEIAMNEAALQEVSSLFKSKGLELTEVNKMQAALPVCCDMISNKLGSAPGMWFERNGKVFVSMPGVPHEMKKMMVDTVIPQLQQIFQTDIIFHKIVKTIGIGESWLAEMIRDWENSLPSHIKLAYLPSMGQVKLRLTAIGDNIDELITEVDELIESLRTYVGKYIYGYDNDQIEEVVGKMLFDQSKTIALAESCTGGYVSHKITRVAGSSEYYQGSVVPYHNSLKINILGVSEQTLLDHGAVSEQTVYEMANLVRKKFNADIGVATSGIAGPGGGSPDKPVGTVWIAYADGEQTITRKLQLWKDREINIQATAVALLNLIRISLSKSIEIKQ</sequence>
<dbReference type="SMART" id="SM00852">
    <property type="entry name" value="MoCF_biosynth"/>
    <property type="match status" value="1"/>
</dbReference>
<dbReference type="InterPro" id="IPR036653">
    <property type="entry name" value="CinA-like_C"/>
</dbReference>
<evidence type="ECO:0000313" key="3">
    <source>
        <dbReference type="EMBL" id="MBL6448180.1"/>
    </source>
</evidence>
<dbReference type="InterPro" id="IPR036425">
    <property type="entry name" value="MoaB/Mog-like_dom_sf"/>
</dbReference>
<name>A0A937FXY2_9BACT</name>
<dbReference type="NCBIfam" id="TIGR00177">
    <property type="entry name" value="molyb_syn"/>
    <property type="match status" value="1"/>
</dbReference>
<dbReference type="Pfam" id="PF02464">
    <property type="entry name" value="CinA"/>
    <property type="match status" value="1"/>
</dbReference>
<dbReference type="SUPFAM" id="SSF53218">
    <property type="entry name" value="Molybdenum cofactor biosynthesis proteins"/>
    <property type="match status" value="1"/>
</dbReference>
<dbReference type="NCBIfam" id="NF001813">
    <property type="entry name" value="PRK00549.1"/>
    <property type="match status" value="1"/>
</dbReference>
<keyword evidence="4" id="KW-1185">Reference proteome</keyword>
<evidence type="ECO:0000313" key="4">
    <source>
        <dbReference type="Proteomes" id="UP000614216"/>
    </source>
</evidence>
<proteinExistence type="inferred from homology"/>
<dbReference type="Gene3D" id="3.90.950.20">
    <property type="entry name" value="CinA-like"/>
    <property type="match status" value="1"/>
</dbReference>
<comment type="caution">
    <text evidence="3">The sequence shown here is derived from an EMBL/GenBank/DDBJ whole genome shotgun (WGS) entry which is preliminary data.</text>
</comment>
<dbReference type="PANTHER" id="PTHR13939:SF0">
    <property type="entry name" value="NMN AMIDOHYDROLASE-LIKE PROTEIN YFAY"/>
    <property type="match status" value="1"/>
</dbReference>
<dbReference type="Gene3D" id="3.40.980.10">
    <property type="entry name" value="MoaB/Mog-like domain"/>
    <property type="match status" value="1"/>
</dbReference>
<dbReference type="CDD" id="cd00885">
    <property type="entry name" value="cinA"/>
    <property type="match status" value="1"/>
</dbReference>
<protein>
    <recommendedName>
        <fullName evidence="1">CinA-like protein</fullName>
    </recommendedName>
</protein>
<dbReference type="AlphaFoldDB" id="A0A937FXY2"/>
<dbReference type="PANTHER" id="PTHR13939">
    <property type="entry name" value="NICOTINAMIDE-NUCLEOTIDE AMIDOHYDROLASE PNCC"/>
    <property type="match status" value="1"/>
</dbReference>
<comment type="similarity">
    <text evidence="1">Belongs to the CinA family.</text>
</comment>
<dbReference type="Pfam" id="PF00994">
    <property type="entry name" value="MoCF_biosynth"/>
    <property type="match status" value="1"/>
</dbReference>
<dbReference type="EMBL" id="JAEUGD010000058">
    <property type="protein sequence ID" value="MBL6448180.1"/>
    <property type="molecule type" value="Genomic_DNA"/>
</dbReference>
<evidence type="ECO:0000259" key="2">
    <source>
        <dbReference type="SMART" id="SM00852"/>
    </source>
</evidence>
<dbReference type="HAMAP" id="MF_00226_B">
    <property type="entry name" value="CinA_B"/>
    <property type="match status" value="1"/>
</dbReference>
<dbReference type="NCBIfam" id="TIGR00199">
    <property type="entry name" value="PncC_domain"/>
    <property type="match status" value="1"/>
</dbReference>
<accession>A0A937FXY2</accession>
<dbReference type="NCBIfam" id="TIGR00200">
    <property type="entry name" value="cinA_nterm"/>
    <property type="match status" value="1"/>
</dbReference>
<dbReference type="Gene3D" id="3.30.70.2860">
    <property type="match status" value="1"/>
</dbReference>
<dbReference type="InterPro" id="IPR041424">
    <property type="entry name" value="CinA_KH"/>
</dbReference>
<organism evidence="3 4">
    <name type="scientific">Fulvivirga marina</name>
    <dbReference type="NCBI Taxonomy" id="2494733"/>
    <lineage>
        <taxon>Bacteria</taxon>
        <taxon>Pseudomonadati</taxon>
        <taxon>Bacteroidota</taxon>
        <taxon>Cytophagia</taxon>
        <taxon>Cytophagales</taxon>
        <taxon>Fulvivirgaceae</taxon>
        <taxon>Fulvivirga</taxon>
    </lineage>
</organism>
<dbReference type="RefSeq" id="WP_202857708.1">
    <property type="nucleotide sequence ID" value="NZ_JAEUGD010000058.1"/>
</dbReference>
<dbReference type="Proteomes" id="UP000614216">
    <property type="component" value="Unassembled WGS sequence"/>
</dbReference>
<dbReference type="SUPFAM" id="SSF142433">
    <property type="entry name" value="CinA-like"/>
    <property type="match status" value="1"/>
</dbReference>
<dbReference type="InterPro" id="IPR008135">
    <property type="entry name" value="Competence-induced_CinA"/>
</dbReference>
<dbReference type="PIRSF" id="PIRSF006728">
    <property type="entry name" value="CinA"/>
    <property type="match status" value="1"/>
</dbReference>
<dbReference type="InterPro" id="IPR001453">
    <property type="entry name" value="MoaB/Mog_dom"/>
</dbReference>
<dbReference type="InterPro" id="IPR050101">
    <property type="entry name" value="CinA"/>
</dbReference>
<gene>
    <name evidence="3" type="ORF">JMN32_17810</name>
</gene>
<dbReference type="Pfam" id="PF18146">
    <property type="entry name" value="CinA_KH"/>
    <property type="match status" value="1"/>
</dbReference>